<keyword evidence="2" id="KW-0012">Acyltransferase</keyword>
<keyword evidence="3" id="KW-1185">Reference proteome</keyword>
<dbReference type="EMBL" id="CP101527">
    <property type="protein sequence ID" value="UZW75597.1"/>
    <property type="molecule type" value="Genomic_DNA"/>
</dbReference>
<dbReference type="Proteomes" id="UP001164472">
    <property type="component" value="Chromosome"/>
</dbReference>
<evidence type="ECO:0000256" key="1">
    <source>
        <dbReference type="SAM" id="Phobius"/>
    </source>
</evidence>
<accession>A0A9E8HLL4</accession>
<dbReference type="GO" id="GO:0016746">
    <property type="term" value="F:acyltransferase activity"/>
    <property type="evidence" value="ECO:0007669"/>
    <property type="project" value="UniProtKB-KW"/>
</dbReference>
<dbReference type="RefSeq" id="WP_251810578.1">
    <property type="nucleotide sequence ID" value="NZ_CP101527.1"/>
</dbReference>
<dbReference type="AlphaFoldDB" id="A0A9E8HLL4"/>
<keyword evidence="2" id="KW-0808">Transferase</keyword>
<evidence type="ECO:0000313" key="3">
    <source>
        <dbReference type="Proteomes" id="UP001164472"/>
    </source>
</evidence>
<dbReference type="InterPro" id="IPR022484">
    <property type="entry name" value="PEP-CTERM/exosrtase_acylTfrase"/>
</dbReference>
<feature type="transmembrane region" description="Helical" evidence="1">
    <location>
        <begin position="165"/>
        <end position="190"/>
    </location>
</feature>
<proteinExistence type="predicted"/>
<sequence>MSHAPLPRQQSSSPALAQLFADYFALQQVCTPEQYDEIYKMRYQTYCEEFGYDIYHHKMRERDEYDRFSLQCLLRLQSTQTAAGSIRLIIPPSHKRGMLLPFEQHYSQAFYRNLINPDTLPYGCYCEISRMVIPKEFRQRHGEHLSPRGVINDLSTEMTDQQRKFPFITIGLYLAALSLFIQSQLSIVFLTMEPKLVRRLDQFGIYLTQASQVIDHHGQRAVYFATRDSLLMDISHFRQDYRGFFFFINDCLRTYP</sequence>
<dbReference type="Pfam" id="PF13444">
    <property type="entry name" value="Acetyltransf_5"/>
    <property type="match status" value="1"/>
</dbReference>
<keyword evidence="1" id="KW-0472">Membrane</keyword>
<dbReference type="SUPFAM" id="SSF55729">
    <property type="entry name" value="Acyl-CoA N-acyltransferases (Nat)"/>
    <property type="match status" value="1"/>
</dbReference>
<organism evidence="2 3">
    <name type="scientific">Alkalimarinus sediminis</name>
    <dbReference type="NCBI Taxonomy" id="1632866"/>
    <lineage>
        <taxon>Bacteria</taxon>
        <taxon>Pseudomonadati</taxon>
        <taxon>Pseudomonadota</taxon>
        <taxon>Gammaproteobacteria</taxon>
        <taxon>Alteromonadales</taxon>
        <taxon>Alteromonadaceae</taxon>
        <taxon>Alkalimarinus</taxon>
    </lineage>
</organism>
<reference evidence="2" key="1">
    <citation type="submission" date="2022-07" db="EMBL/GenBank/DDBJ databases">
        <title>Alkalimarinus sp. nov., isolated from gut of a Alitta virens.</title>
        <authorList>
            <person name="Yang A.I."/>
            <person name="Shin N.-R."/>
        </authorList>
    </citation>
    <scope>NUCLEOTIDE SEQUENCE</scope>
    <source>
        <strain evidence="2">FA028</strain>
    </source>
</reference>
<keyword evidence="1" id="KW-1133">Transmembrane helix</keyword>
<gene>
    <name evidence="2" type="ORF">NNL22_03100</name>
</gene>
<protein>
    <submittedName>
        <fullName evidence="2">PEP-CTERM/exosortase system-associated acyltransferase</fullName>
    </submittedName>
</protein>
<dbReference type="KEGG" id="asem:NNL22_03100"/>
<evidence type="ECO:0000313" key="2">
    <source>
        <dbReference type="EMBL" id="UZW75597.1"/>
    </source>
</evidence>
<dbReference type="NCBIfam" id="TIGR03694">
    <property type="entry name" value="exosort_acyl"/>
    <property type="match status" value="1"/>
</dbReference>
<dbReference type="InterPro" id="IPR016181">
    <property type="entry name" value="Acyl_CoA_acyltransferase"/>
</dbReference>
<dbReference type="Gene3D" id="3.40.630.30">
    <property type="match status" value="1"/>
</dbReference>
<name>A0A9E8HLL4_9ALTE</name>
<keyword evidence="1" id="KW-0812">Transmembrane</keyword>